<feature type="compositionally biased region" description="Basic and acidic residues" evidence="1">
    <location>
        <begin position="237"/>
        <end position="252"/>
    </location>
</feature>
<comment type="caution">
    <text evidence="4">The sequence shown here is derived from an EMBL/GenBank/DDBJ whole genome shotgun (WGS) entry which is preliminary data.</text>
</comment>
<dbReference type="EMBL" id="BPVZ01000050">
    <property type="protein sequence ID" value="GKV18448.1"/>
    <property type="molecule type" value="Genomic_DNA"/>
</dbReference>
<accession>A0AAV5K118</accession>
<dbReference type="Pfam" id="PF14309">
    <property type="entry name" value="DUF4378"/>
    <property type="match status" value="1"/>
</dbReference>
<protein>
    <recommendedName>
        <fullName evidence="6">DUF4378 domain-containing protein</fullName>
    </recommendedName>
</protein>
<dbReference type="Pfam" id="PF14383">
    <property type="entry name" value="VARLMGL"/>
    <property type="match status" value="1"/>
</dbReference>
<evidence type="ECO:0008006" key="6">
    <source>
        <dbReference type="Google" id="ProtNLM"/>
    </source>
</evidence>
<evidence type="ECO:0000259" key="3">
    <source>
        <dbReference type="Pfam" id="PF14383"/>
    </source>
</evidence>
<dbReference type="PANTHER" id="PTHR21726">
    <property type="entry name" value="PHOSPHATIDYLINOSITOL N-ACETYLGLUCOSAMINYLTRANSFERASE SUBUNIT P DOWN SYNDROME CRITICAL REGION PROTEIN 5 -RELATED"/>
    <property type="match status" value="1"/>
</dbReference>
<evidence type="ECO:0000313" key="4">
    <source>
        <dbReference type="EMBL" id="GKV18448.1"/>
    </source>
</evidence>
<feature type="compositionally biased region" description="Polar residues" evidence="1">
    <location>
        <begin position="219"/>
        <end position="231"/>
    </location>
</feature>
<feature type="compositionally biased region" description="Polar residues" evidence="1">
    <location>
        <begin position="260"/>
        <end position="273"/>
    </location>
</feature>
<keyword evidence="5" id="KW-1185">Reference proteome</keyword>
<feature type="domain" description="DUF3741" evidence="3">
    <location>
        <begin position="75"/>
        <end position="105"/>
    </location>
</feature>
<reference evidence="4 5" key="1">
    <citation type="journal article" date="2021" name="Commun. Biol.">
        <title>The genome of Shorea leprosula (Dipterocarpaceae) highlights the ecological relevance of drought in aseasonal tropical rainforests.</title>
        <authorList>
            <person name="Ng K.K.S."/>
            <person name="Kobayashi M.J."/>
            <person name="Fawcett J.A."/>
            <person name="Hatakeyama M."/>
            <person name="Paape T."/>
            <person name="Ng C.H."/>
            <person name="Ang C.C."/>
            <person name="Tnah L.H."/>
            <person name="Lee C.T."/>
            <person name="Nishiyama T."/>
            <person name="Sese J."/>
            <person name="O'Brien M.J."/>
            <person name="Copetti D."/>
            <person name="Mohd Noor M.I."/>
            <person name="Ong R.C."/>
            <person name="Putra M."/>
            <person name="Sireger I.Z."/>
            <person name="Indrioko S."/>
            <person name="Kosugi Y."/>
            <person name="Izuno A."/>
            <person name="Isagi Y."/>
            <person name="Lee S.L."/>
            <person name="Shimizu K.K."/>
        </authorList>
    </citation>
    <scope>NUCLEOTIDE SEQUENCE [LARGE SCALE GENOMIC DNA]</scope>
    <source>
        <strain evidence="4">214</strain>
    </source>
</reference>
<feature type="compositionally biased region" description="Low complexity" evidence="1">
    <location>
        <begin position="454"/>
        <end position="463"/>
    </location>
</feature>
<evidence type="ECO:0000313" key="5">
    <source>
        <dbReference type="Proteomes" id="UP001054252"/>
    </source>
</evidence>
<evidence type="ECO:0000256" key="1">
    <source>
        <dbReference type="SAM" id="MobiDB-lite"/>
    </source>
</evidence>
<dbReference type="InterPro" id="IPR025486">
    <property type="entry name" value="DUF4378"/>
</dbReference>
<dbReference type="Proteomes" id="UP001054252">
    <property type="component" value="Unassembled WGS sequence"/>
</dbReference>
<proteinExistence type="predicted"/>
<name>A0AAV5K118_9ROSI</name>
<gene>
    <name evidence="4" type="ORF">SLEP1_g28830</name>
</gene>
<feature type="region of interest" description="Disordered" evidence="1">
    <location>
        <begin position="506"/>
        <end position="531"/>
    </location>
</feature>
<dbReference type="AlphaFoldDB" id="A0AAV5K118"/>
<feature type="region of interest" description="Disordered" evidence="1">
    <location>
        <begin position="442"/>
        <end position="463"/>
    </location>
</feature>
<dbReference type="PANTHER" id="PTHR21726:SF57">
    <property type="entry name" value="SERINE-RICH ADHESIN FOR PLATELETS-LIKE PROTEIN"/>
    <property type="match status" value="1"/>
</dbReference>
<feature type="domain" description="DUF4378" evidence="2">
    <location>
        <begin position="745"/>
        <end position="895"/>
    </location>
</feature>
<feature type="region of interest" description="Disordered" evidence="1">
    <location>
        <begin position="219"/>
        <end position="303"/>
    </location>
</feature>
<evidence type="ECO:0000259" key="2">
    <source>
        <dbReference type="Pfam" id="PF14309"/>
    </source>
</evidence>
<sequence>MEVEKKRSKGGFFHLFDWSGKSRKKLFSNHGELSEVSKHGKPVENVAGPYPRLIDLDERKASSSYKESSEFTSASSVTSDEGYGTRAPGVVARLMGLDSLPTSNVPDLCSTPYLGSRSLRASHYETSPSLWNGYNPMEHSNMHHKFDVSSSNSSESRFHKVQSRPIERFQNESLPPKSVKSIPITHHKLLSPIKSPGFIMRNADYIMEAAVKIIEASPQATSKNRVSSLRSSPVPLKVRDLKEKMESRDKTSRSQRPGEPSSSKTIKGQQGRSDYSPMSRALRTSRDFEKGISPSLGKERKSVSLAVQAKVNVQKREGSDSSGFMGSLNQKEKNDIKAKHFSKSQTIMQMTLEKEASANRPNNVLRRNNQKQNFAANQDSSFSKAAVSNQQGRKAKAINGTGTTGLNKTGNKVTVNSETRTTVLVATDTKKELPLSRRRNLPRKKQPLNGNLHSEGIISGSSSISKDNRSMKCNITIDRHINWGAENMKTGMDVISFTFSSPIKGSMSSPYSSGQDTEKNSSFVTDSSGDSDQTCLGSSAFGSARLNIIDSDDLSVLLEQKLQELACRIESSNCNVITENTSVGPASSLQDSVATSSVELDKRLQLNLDKDILHIPGDSDCSSNDNSGLDEKKKWQFETVKEHDDSSDHNETMTEFDLLHSSPVSLLESCAASRSCSHNQNGIKRSLLALDQATSSWISSVESQLDGGTELSDTASSISLGYIDEKHITQAFDFIDHTEPTNWERNYIELMLRNSDLMFIEFAIGDTNEVIVLDAFNQLERENAKERNGEDYSKPYRKLLFDCVSECLVLRCQQLFVGTCKGWTRCTTLSRRREVLAEELCKEISGLKSMGDVMVDELVDKDMSSQQGRWLDFDTEAFEEGVEIEKVILTSLLEELVSDFLLF</sequence>
<organism evidence="4 5">
    <name type="scientific">Rubroshorea leprosula</name>
    <dbReference type="NCBI Taxonomy" id="152421"/>
    <lineage>
        <taxon>Eukaryota</taxon>
        <taxon>Viridiplantae</taxon>
        <taxon>Streptophyta</taxon>
        <taxon>Embryophyta</taxon>
        <taxon>Tracheophyta</taxon>
        <taxon>Spermatophyta</taxon>
        <taxon>Magnoliopsida</taxon>
        <taxon>eudicotyledons</taxon>
        <taxon>Gunneridae</taxon>
        <taxon>Pentapetalae</taxon>
        <taxon>rosids</taxon>
        <taxon>malvids</taxon>
        <taxon>Malvales</taxon>
        <taxon>Dipterocarpaceae</taxon>
        <taxon>Rubroshorea</taxon>
    </lineage>
</organism>
<dbReference type="InterPro" id="IPR032795">
    <property type="entry name" value="DUF3741-assoc"/>
</dbReference>